<name>A0A165Z9Y0_EXIGL</name>
<reference evidence="1 2" key="1">
    <citation type="journal article" date="2016" name="Mol. Biol. Evol.">
        <title>Comparative Genomics of Early-Diverging Mushroom-Forming Fungi Provides Insights into the Origins of Lignocellulose Decay Capabilities.</title>
        <authorList>
            <person name="Nagy L.G."/>
            <person name="Riley R."/>
            <person name="Tritt A."/>
            <person name="Adam C."/>
            <person name="Daum C."/>
            <person name="Floudas D."/>
            <person name="Sun H."/>
            <person name="Yadav J.S."/>
            <person name="Pangilinan J."/>
            <person name="Larsson K.H."/>
            <person name="Matsuura K."/>
            <person name="Barry K."/>
            <person name="Labutti K."/>
            <person name="Kuo R."/>
            <person name="Ohm R.A."/>
            <person name="Bhattacharya S.S."/>
            <person name="Shirouzu T."/>
            <person name="Yoshinaga Y."/>
            <person name="Martin F.M."/>
            <person name="Grigoriev I.V."/>
            <person name="Hibbett D.S."/>
        </authorList>
    </citation>
    <scope>NUCLEOTIDE SEQUENCE [LARGE SCALE GENOMIC DNA]</scope>
    <source>
        <strain evidence="1 2">HHB12029</strain>
    </source>
</reference>
<evidence type="ECO:0000313" key="1">
    <source>
        <dbReference type="EMBL" id="KZV80699.1"/>
    </source>
</evidence>
<keyword evidence="2" id="KW-1185">Reference proteome</keyword>
<dbReference type="InterPro" id="IPR036691">
    <property type="entry name" value="Endo/exonu/phosph_ase_sf"/>
</dbReference>
<organism evidence="1 2">
    <name type="scientific">Exidia glandulosa HHB12029</name>
    <dbReference type="NCBI Taxonomy" id="1314781"/>
    <lineage>
        <taxon>Eukaryota</taxon>
        <taxon>Fungi</taxon>
        <taxon>Dikarya</taxon>
        <taxon>Basidiomycota</taxon>
        <taxon>Agaricomycotina</taxon>
        <taxon>Agaricomycetes</taxon>
        <taxon>Auriculariales</taxon>
        <taxon>Exidiaceae</taxon>
        <taxon>Exidia</taxon>
    </lineage>
</organism>
<dbReference type="Gene3D" id="3.60.10.10">
    <property type="entry name" value="Endonuclease/exonuclease/phosphatase"/>
    <property type="match status" value="1"/>
</dbReference>
<dbReference type="Proteomes" id="UP000077266">
    <property type="component" value="Unassembled WGS sequence"/>
</dbReference>
<protein>
    <recommendedName>
        <fullName evidence="3">Endonuclease/exonuclease/phosphatase domain-containing protein</fullName>
    </recommendedName>
</protein>
<dbReference type="SUPFAM" id="SSF56219">
    <property type="entry name" value="DNase I-like"/>
    <property type="match status" value="1"/>
</dbReference>
<dbReference type="AlphaFoldDB" id="A0A165Z9Y0"/>
<dbReference type="OrthoDB" id="3059994at2759"/>
<sequence>MGTDYDMYEEDGVTCTGSDQHLAKWGVIVGVRKHAIQVAQRCTIPPCLRGRVVALDLLLRTATGGAFHHRLIGFYAPYYAWKPGDGEDAMSRITDECWTAVTRLCLDAPHGWSVIGDLNITLASLESRSPRPTDHRHNRYRKFLQDVGGLDLWLQRDDRSVLQDWTSTSKDPTQPKGASIIDRAAVSAASVEECYIETAVRSTDYIPVTDHRAIIVRIVPTPPSRTRGSLDTQDLQLFSPPPRLRFPRSSEKHLFGEFTDAVDVALQEYPALRTVQTWNDITDDDHWTELYREICEVLSTCGNRVFGRYSRSRPRMDKITSPDIRQAYRELKHISGAIYFAKHPLTARVSHDSRTYHNNALAGLLASGGSADALPATLTRVRKDKYRKLYRLLSTTARQQAVDRDKATILATLRGRSSKRLVTPTSYLSLPLAISVPGTDTLVCDPDSVKAATAQYFSTLYSRTDPPQMDKPWLVTAPHICLGGRTLREEGVGRGDRVRTTWWYTAGDRI</sequence>
<proteinExistence type="predicted"/>
<accession>A0A165Z9Y0</accession>
<dbReference type="InParanoid" id="A0A165Z9Y0"/>
<evidence type="ECO:0000313" key="2">
    <source>
        <dbReference type="Proteomes" id="UP000077266"/>
    </source>
</evidence>
<dbReference type="EMBL" id="KV426457">
    <property type="protein sequence ID" value="KZV80699.1"/>
    <property type="molecule type" value="Genomic_DNA"/>
</dbReference>
<gene>
    <name evidence="1" type="ORF">EXIGLDRAFT_780640</name>
</gene>
<evidence type="ECO:0008006" key="3">
    <source>
        <dbReference type="Google" id="ProtNLM"/>
    </source>
</evidence>